<dbReference type="PANTHER" id="PTHR14969">
    <property type="entry name" value="SPHINGOSINE-1-PHOSPHATE PHOSPHOHYDROLASE"/>
    <property type="match status" value="1"/>
</dbReference>
<evidence type="ECO:0000259" key="2">
    <source>
        <dbReference type="SMART" id="SM00014"/>
    </source>
</evidence>
<organism evidence="3 6">
    <name type="scientific">Flavobacterium glycines</name>
    <dbReference type="NCBI Taxonomy" id="551990"/>
    <lineage>
        <taxon>Bacteria</taxon>
        <taxon>Pseudomonadati</taxon>
        <taxon>Bacteroidota</taxon>
        <taxon>Flavobacteriia</taxon>
        <taxon>Flavobacteriales</taxon>
        <taxon>Flavobacteriaceae</taxon>
        <taxon>Flavobacterium</taxon>
    </lineage>
</organism>
<evidence type="ECO:0000256" key="1">
    <source>
        <dbReference type="SAM" id="SignalP"/>
    </source>
</evidence>
<dbReference type="Proteomes" id="UP000321579">
    <property type="component" value="Unassembled WGS sequence"/>
</dbReference>
<keyword evidence="5" id="KW-1185">Reference proteome</keyword>
<name>A0A511CHH6_9FLAO</name>
<feature type="chain" id="PRO_5021994920" evidence="1">
    <location>
        <begin position="27"/>
        <end position="263"/>
    </location>
</feature>
<dbReference type="InterPro" id="IPR036938">
    <property type="entry name" value="PAP2/HPO_sf"/>
</dbReference>
<dbReference type="EMBL" id="BJVF01000008">
    <property type="protein sequence ID" value="GEL12096.1"/>
    <property type="molecule type" value="Genomic_DNA"/>
</dbReference>
<dbReference type="PANTHER" id="PTHR14969:SF13">
    <property type="entry name" value="AT30094P"/>
    <property type="match status" value="1"/>
</dbReference>
<evidence type="ECO:0000313" key="4">
    <source>
        <dbReference type="EMBL" id="SDJ88962.1"/>
    </source>
</evidence>
<dbReference type="SMART" id="SM00014">
    <property type="entry name" value="acidPPc"/>
    <property type="match status" value="1"/>
</dbReference>
<protein>
    <submittedName>
        <fullName evidence="3 4">Phospholipid phosphatase</fullName>
    </submittedName>
</protein>
<evidence type="ECO:0000313" key="3">
    <source>
        <dbReference type="EMBL" id="GEL12096.1"/>
    </source>
</evidence>
<feature type="signal peptide" evidence="1">
    <location>
        <begin position="1"/>
        <end position="26"/>
    </location>
</feature>
<dbReference type="Proteomes" id="UP000182367">
    <property type="component" value="Unassembled WGS sequence"/>
</dbReference>
<dbReference type="CDD" id="cd03394">
    <property type="entry name" value="PAP2_like_5"/>
    <property type="match status" value="1"/>
</dbReference>
<dbReference type="SUPFAM" id="SSF48317">
    <property type="entry name" value="Acid phosphatase/Vanadium-dependent haloperoxidase"/>
    <property type="match status" value="1"/>
</dbReference>
<feature type="domain" description="Phosphatidic acid phosphatase type 2/haloperoxidase" evidence="2">
    <location>
        <begin position="119"/>
        <end position="224"/>
    </location>
</feature>
<accession>A0A511CHH6</accession>
<dbReference type="Pfam" id="PF01569">
    <property type="entry name" value="PAP2"/>
    <property type="match status" value="1"/>
</dbReference>
<gene>
    <name evidence="3" type="ORF">FGL01_28350</name>
    <name evidence="4" type="ORF">SAMN05192550_2939</name>
</gene>
<dbReference type="Gene3D" id="1.20.144.10">
    <property type="entry name" value="Phosphatidic acid phosphatase type 2/haloperoxidase"/>
    <property type="match status" value="1"/>
</dbReference>
<reference evidence="4 5" key="1">
    <citation type="submission" date="2016-10" db="EMBL/GenBank/DDBJ databases">
        <authorList>
            <person name="Varghese N."/>
            <person name="Submissions S."/>
        </authorList>
    </citation>
    <scope>NUCLEOTIDE SEQUENCE [LARGE SCALE GENOMIC DNA]</scope>
    <source>
        <strain evidence="4 5">Gm-149</strain>
    </source>
</reference>
<evidence type="ECO:0000313" key="5">
    <source>
        <dbReference type="Proteomes" id="UP000182367"/>
    </source>
</evidence>
<proteinExistence type="predicted"/>
<dbReference type="EMBL" id="FNEO01000008">
    <property type="protein sequence ID" value="SDJ88962.1"/>
    <property type="molecule type" value="Genomic_DNA"/>
</dbReference>
<dbReference type="AlphaFoldDB" id="A0A511CHH6"/>
<comment type="caution">
    <text evidence="3">The sequence shown here is derived from an EMBL/GenBank/DDBJ whole genome shotgun (WGS) entry which is preliminary data.</text>
</comment>
<sequence>MHKILKMIFKKVVFNLLLFLSFALHAQENFKEKKADTLEVKTKEQLHFNKKQLIIPAVLITYGVVGLDSDFLKAINAEVKEEVKENIDHKLTIDDFSQYVPAASLYGLSALGVKGKNNIRDKTIILATSYLIMGLTVEGLKKITHVERPDGSSFNSFPSGHTATAFMGAELMYQEYKEVSPWYGIAGYVVAAGTGGFRMYNNRHWLTDVVAGAGIGILSAKAAYWLYPTVNGLFSSKKHKNRKSAFLPYYDGKQMGFGFVSSF</sequence>
<evidence type="ECO:0000313" key="6">
    <source>
        <dbReference type="Proteomes" id="UP000321579"/>
    </source>
</evidence>
<dbReference type="RefSeq" id="WP_261768075.1">
    <property type="nucleotide sequence ID" value="NZ_BJVF01000008.1"/>
</dbReference>
<reference evidence="3 6" key="2">
    <citation type="submission" date="2019-07" db="EMBL/GenBank/DDBJ databases">
        <title>Whole genome shotgun sequence of Flavobacterium glycines NBRC 105008.</title>
        <authorList>
            <person name="Hosoyama A."/>
            <person name="Uohara A."/>
            <person name="Ohji S."/>
            <person name="Ichikawa N."/>
        </authorList>
    </citation>
    <scope>NUCLEOTIDE SEQUENCE [LARGE SCALE GENOMIC DNA]</scope>
    <source>
        <strain evidence="3 6">NBRC 105008</strain>
    </source>
</reference>
<dbReference type="InterPro" id="IPR000326">
    <property type="entry name" value="PAP2/HPO"/>
</dbReference>
<keyword evidence="1" id="KW-0732">Signal</keyword>